<sequence length="593" mass="67505">MFKNTFQSGFLSILYSLGSKPLQIWDKEVVDGHVKRLQDDDIQSNVLEIIGSNVQQAYITCPADPNATLGIKLPFIVMIVKNVKKYFTFEIQVLDDKNVRRRFRASNYQAVTRVKPYICTMPLRLDEGWNQIQLNLSDLTRRAYGTNYVETLRVQRRNSHQNSNFTFQCRNHEDLLYKPANKALWLSTFVWELFVYCAERAHGIYVTNNTLLKRTSCKAGASVDVLFLWCFLLHFLEVSSRANLMEWFSRVDDGDLVVPKGLDGFSPSSDSWSQYCDSTPFGNFRSEIKRNNIRSYVGAEDCKVNENGLSNDMKHSGISEEPFDNAASQDSYYDMDQWSSYPPDQLDFHLDNMTSIDQLDDVFLSSLLEDGPTGMDVCDKSSDLSTESRCSMLLDDDDQARDEHSNIEHMTSNSCAGTTKYFSAHAFTSPVDWESPEVNNSYLLKKAPHAEVAVKLEHDRRDNRVSDEEISMEESVLQHLENLTSQLTDETRICFRDSLNRLADNSKHDACQSRNAVPDQDSVRFSEEETTESRTNVIDRTVANLLFSNVEFGVSEGSSLDFTEATNVRQHSGCSVLWNMSGFSGYDVPTFSG</sequence>
<feature type="domain" description="CFA20" evidence="1">
    <location>
        <begin position="1"/>
        <end position="155"/>
    </location>
</feature>
<dbReference type="InterPro" id="IPR040441">
    <property type="entry name" value="CFA20/CFAP20DC"/>
</dbReference>
<dbReference type="Pfam" id="PF05018">
    <property type="entry name" value="CFA20_dom"/>
    <property type="match status" value="1"/>
</dbReference>
<organism evidence="2 3">
    <name type="scientific">Anisodus acutangulus</name>
    <dbReference type="NCBI Taxonomy" id="402998"/>
    <lineage>
        <taxon>Eukaryota</taxon>
        <taxon>Viridiplantae</taxon>
        <taxon>Streptophyta</taxon>
        <taxon>Embryophyta</taxon>
        <taxon>Tracheophyta</taxon>
        <taxon>Spermatophyta</taxon>
        <taxon>Magnoliopsida</taxon>
        <taxon>eudicotyledons</taxon>
        <taxon>Gunneridae</taxon>
        <taxon>Pentapetalae</taxon>
        <taxon>asterids</taxon>
        <taxon>lamiids</taxon>
        <taxon>Solanales</taxon>
        <taxon>Solanaceae</taxon>
        <taxon>Solanoideae</taxon>
        <taxon>Hyoscyameae</taxon>
        <taxon>Anisodus</taxon>
    </lineage>
</organism>
<evidence type="ECO:0000259" key="1">
    <source>
        <dbReference type="Pfam" id="PF05018"/>
    </source>
</evidence>
<dbReference type="OrthoDB" id="1939712at2759"/>
<dbReference type="EMBL" id="JAJAGQ010000001">
    <property type="protein sequence ID" value="KAJ8573048.1"/>
    <property type="molecule type" value="Genomic_DNA"/>
</dbReference>
<dbReference type="PANTHER" id="PTHR12458">
    <property type="entry name" value="ORF PROTEIN"/>
    <property type="match status" value="1"/>
</dbReference>
<reference evidence="3" key="1">
    <citation type="journal article" date="2023" name="Proc. Natl. Acad. Sci. U.S.A.">
        <title>Genomic and structural basis for evolution of tropane alkaloid biosynthesis.</title>
        <authorList>
            <person name="Wanga Y.-J."/>
            <person name="Taina T."/>
            <person name="Yua J.-Y."/>
            <person name="Lia J."/>
            <person name="Xua B."/>
            <person name="Chenc J."/>
            <person name="D'Auriad J.C."/>
            <person name="Huanga J.-P."/>
            <person name="Huanga S.-X."/>
        </authorList>
    </citation>
    <scope>NUCLEOTIDE SEQUENCE [LARGE SCALE GENOMIC DNA]</scope>
    <source>
        <strain evidence="3">cv. KIB-2019</strain>
    </source>
</reference>
<evidence type="ECO:0000313" key="3">
    <source>
        <dbReference type="Proteomes" id="UP001152561"/>
    </source>
</evidence>
<gene>
    <name evidence="2" type="ORF">K7X08_009559</name>
</gene>
<dbReference type="AlphaFoldDB" id="A0A9Q1N026"/>
<dbReference type="Proteomes" id="UP001152561">
    <property type="component" value="Unassembled WGS sequence"/>
</dbReference>
<evidence type="ECO:0000313" key="2">
    <source>
        <dbReference type="EMBL" id="KAJ8573048.1"/>
    </source>
</evidence>
<keyword evidence="3" id="KW-1185">Reference proteome</keyword>
<name>A0A9Q1N026_9SOLA</name>
<protein>
    <recommendedName>
        <fullName evidence="1">CFA20 domain-containing protein</fullName>
    </recommendedName>
</protein>
<comment type="caution">
    <text evidence="2">The sequence shown here is derived from an EMBL/GenBank/DDBJ whole genome shotgun (WGS) entry which is preliminary data.</text>
</comment>
<accession>A0A9Q1N026</accession>
<proteinExistence type="predicted"/>
<dbReference type="InterPro" id="IPR007714">
    <property type="entry name" value="CFA20_dom"/>
</dbReference>